<evidence type="ECO:0000259" key="13">
    <source>
        <dbReference type="PROSITE" id="PS51196"/>
    </source>
</evidence>
<dbReference type="GO" id="GO:0017038">
    <property type="term" value="P:protein import"/>
    <property type="evidence" value="ECO:0007669"/>
    <property type="project" value="InterPro"/>
</dbReference>
<evidence type="ECO:0000256" key="5">
    <source>
        <dbReference type="ARBA" id="ARBA00022927"/>
    </source>
</evidence>
<evidence type="ECO:0000256" key="6">
    <source>
        <dbReference type="ARBA" id="ARBA00022967"/>
    </source>
</evidence>
<dbReference type="InterPro" id="IPR011989">
    <property type="entry name" value="ARM-like"/>
</dbReference>
<dbReference type="InterPro" id="IPR011030">
    <property type="entry name" value="Lipovitellin_superhlx_dom"/>
</dbReference>
<dbReference type="PROSITE" id="PS51192">
    <property type="entry name" value="HELICASE_ATP_BIND_1"/>
    <property type="match status" value="1"/>
</dbReference>
<keyword evidence="6" id="KW-1278">Translocase</keyword>
<accession>A0A820L2R0</accession>
<evidence type="ECO:0000259" key="11">
    <source>
        <dbReference type="PROSITE" id="PS51192"/>
    </source>
</evidence>
<comment type="caution">
    <text evidence="15">The sequence shown here is derived from an EMBL/GenBank/DDBJ whole genome shotgun (WGS) entry which is preliminary data.</text>
</comment>
<dbReference type="InterPro" id="IPR044722">
    <property type="entry name" value="SecA_SF2_C"/>
</dbReference>
<evidence type="ECO:0000256" key="7">
    <source>
        <dbReference type="ARBA" id="ARBA00023010"/>
    </source>
</evidence>
<organism evidence="15 16">
    <name type="scientific">Rotaria socialis</name>
    <dbReference type="NCBI Taxonomy" id="392032"/>
    <lineage>
        <taxon>Eukaryota</taxon>
        <taxon>Metazoa</taxon>
        <taxon>Spiralia</taxon>
        <taxon>Gnathifera</taxon>
        <taxon>Rotifera</taxon>
        <taxon>Eurotatoria</taxon>
        <taxon>Bdelloidea</taxon>
        <taxon>Philodinida</taxon>
        <taxon>Philodinidae</taxon>
        <taxon>Rotaria</taxon>
    </lineage>
</organism>
<reference evidence="15" key="1">
    <citation type="submission" date="2021-02" db="EMBL/GenBank/DDBJ databases">
        <authorList>
            <person name="Nowell W R."/>
        </authorList>
    </citation>
    <scope>NUCLEOTIDE SEQUENCE</scope>
</reference>
<dbReference type="SMART" id="SM00957">
    <property type="entry name" value="SecA_DEAD"/>
    <property type="match status" value="1"/>
</dbReference>
<evidence type="ECO:0000313" key="16">
    <source>
        <dbReference type="Proteomes" id="UP000663873"/>
    </source>
</evidence>
<dbReference type="InterPro" id="IPR000185">
    <property type="entry name" value="SecA"/>
</dbReference>
<dbReference type="Proteomes" id="UP000663825">
    <property type="component" value="Unassembled WGS sequence"/>
</dbReference>
<dbReference type="InterPro" id="IPR001650">
    <property type="entry name" value="Helicase_C-like"/>
</dbReference>
<name>A0A820L2R0_9BILA</name>
<dbReference type="InterPro" id="IPR027417">
    <property type="entry name" value="P-loop_NTPase"/>
</dbReference>
<dbReference type="InterPro" id="IPR003323">
    <property type="entry name" value="OTU_dom"/>
</dbReference>
<dbReference type="SUPFAM" id="SSF48371">
    <property type="entry name" value="ARM repeat"/>
    <property type="match status" value="2"/>
</dbReference>
<evidence type="ECO:0000256" key="1">
    <source>
        <dbReference type="ARBA" id="ARBA00022448"/>
    </source>
</evidence>
<dbReference type="InterPro" id="IPR014001">
    <property type="entry name" value="Helicase_ATP-bd"/>
</dbReference>
<dbReference type="Gene3D" id="1.25.10.10">
    <property type="entry name" value="Leucine-rich Repeat Variant"/>
    <property type="match status" value="4"/>
</dbReference>
<evidence type="ECO:0000256" key="2">
    <source>
        <dbReference type="ARBA" id="ARBA00022490"/>
    </source>
</evidence>
<dbReference type="SUPFAM" id="SSF54001">
    <property type="entry name" value="Cysteine proteinases"/>
    <property type="match status" value="1"/>
</dbReference>
<dbReference type="Pfam" id="PF07517">
    <property type="entry name" value="SecA_DEAD"/>
    <property type="match status" value="1"/>
</dbReference>
<dbReference type="PANTHER" id="PTHR30612">
    <property type="entry name" value="SECA INNER MEMBRANE COMPONENT OF SEC PROTEIN SECRETION SYSTEM"/>
    <property type="match status" value="1"/>
</dbReference>
<dbReference type="SUPFAM" id="SSF48431">
    <property type="entry name" value="Lipovitellin-phosvitin complex, superhelical domain"/>
    <property type="match status" value="1"/>
</dbReference>
<dbReference type="Proteomes" id="UP000663873">
    <property type="component" value="Unassembled WGS sequence"/>
</dbReference>
<dbReference type="SUPFAM" id="SSF81767">
    <property type="entry name" value="Pre-protein crosslinking domain of SecA"/>
    <property type="match status" value="1"/>
</dbReference>
<evidence type="ECO:0000259" key="12">
    <source>
        <dbReference type="PROSITE" id="PS51194"/>
    </source>
</evidence>
<dbReference type="Gene3D" id="3.90.1440.10">
    <property type="entry name" value="SecA, preprotein cross-linking domain"/>
    <property type="match status" value="1"/>
</dbReference>
<dbReference type="InterPro" id="IPR011115">
    <property type="entry name" value="SecA_DEAD"/>
</dbReference>
<evidence type="ECO:0000256" key="9">
    <source>
        <dbReference type="SAM" id="MobiDB-lite"/>
    </source>
</evidence>
<evidence type="ECO:0000256" key="4">
    <source>
        <dbReference type="ARBA" id="ARBA00022840"/>
    </source>
</evidence>
<keyword evidence="8" id="KW-0472">Membrane</keyword>
<feature type="domain" description="OTU" evidence="10">
    <location>
        <begin position="3097"/>
        <end position="3224"/>
    </location>
</feature>
<evidence type="ECO:0000256" key="8">
    <source>
        <dbReference type="ARBA" id="ARBA00023136"/>
    </source>
</evidence>
<dbReference type="EMBL" id="CAJNXB010000641">
    <property type="protein sequence ID" value="CAF3078007.1"/>
    <property type="molecule type" value="Genomic_DNA"/>
</dbReference>
<feature type="domain" description="SecA family profile" evidence="13">
    <location>
        <begin position="2156"/>
        <end position="3004"/>
    </location>
</feature>
<feature type="compositionally biased region" description="Polar residues" evidence="9">
    <location>
        <begin position="4141"/>
        <end position="4158"/>
    </location>
</feature>
<dbReference type="InterPro" id="IPR014018">
    <property type="entry name" value="SecA_motor_DEAD"/>
</dbReference>
<feature type="domain" description="Helicase ATP-binding" evidence="11">
    <location>
        <begin position="2243"/>
        <end position="2402"/>
    </location>
</feature>
<dbReference type="PROSITE" id="PS50802">
    <property type="entry name" value="OTU"/>
    <property type="match status" value="1"/>
</dbReference>
<feature type="domain" description="Helicase C-terminal" evidence="12">
    <location>
        <begin position="2855"/>
        <end position="3025"/>
    </location>
</feature>
<dbReference type="InterPro" id="IPR038765">
    <property type="entry name" value="Papain-like_cys_pep_sf"/>
</dbReference>
<keyword evidence="1" id="KW-0813">Transport</keyword>
<dbReference type="PROSITE" id="PS51196">
    <property type="entry name" value="SECA_MOTOR_DEAD"/>
    <property type="match status" value="1"/>
</dbReference>
<sequence>MTLENNTEKSSRMFQSKTSASQSNRTKIHLNNCKAQVATNENLTNGMTTSEPQLIVVRQNGSTTREQGRQHFETFLEAISQRNNMQARTGTTQKSEDVIVTPIVLDIGTHVSKLNSTFSNAAKLRKLSKYRSSLLTKKDFEYIEEKIDGHYKSTLTNSQNTTHSREYTAFYFTQALYYAYENGQHYKTHGLLDKLKENLEVSDVCVSSSAAIALCHLLEHTEQGDHIMKRILEILNGSDRDKIMNFKGSLPHDECEVPTLPNAPVAHSSFTYLLNNTLTMFNANLLCFYYIEMRTSAVIALHSAARNGVKLTPEIVTALEKAVHYVEDTPDFFFCKVNGDHRERRRGKGRRSDSLQNSSKNGELLLDEDFDYLVKHVRNYPKEVYTLYYAAALNCQQIPDKAVNALEDLVQYNCETISSYASLALCYVTKKNFEIPSRALTIVEKRLQTEGYSKKWAASLFSKYEAILALGEVVRNYDKSVWDKILPSINQVFDKMRENAAYVLGYHIANADGDNHLSNITIQQLKKLSDDKNESVSKAAKFANNIRSIKDFGQFNNYEEMEKKLQDKRLSASASQFFENEAKRGRWLGSTVIGKLGKILKDNHPIETQRIAASAMRYCAENREGLTPEIFSYLNTAQQSKDDILVNCIISMLSFYATKISTAGEIQPTVDFLNEKLLVESCRANAILALGNILQNQIDVPETLKSAFKNVFRSLEYFLSTDKNNFEIRQNAALALAHAAKNNHVLETSILESVGNLLANTDENEEIRKTAITILAYAAESNECKIEDFPESALKVLISCLSDKNEDISNYSRATLEFFVENHKCLSEAVLDELVSRLQKIESASSAYQVLIKVVESINLTDDIVNKISNETYKQFDTVKRINAAQLLDKMSQKHRVSERYLGKLESVLNEEQEEKLIEYVVSSLNNILGFYCREEERFKSDLNEKTCIKLAEILSDYSNDIELRKNACSTLSYAARLQQQLFENVVTILEQRLKDDNTEISKMCIQTLRYYIERTCNSNTPSPSLVSTLENVLGNSLLIEDAVYALCSIAVQHVNFTDKTLRVFSDLLLESPKKPLREHAKSLLEKIRDARKDETFPLIISDILKLEGYGSDLQNETLSNEKRLNAANNLLIATKDGHQFLTLNNFDSLMNAILNSKINSDISRSIITCLESVVKNAQILPNTIITLLGKTLNDDDDDSKDAKTDILSILSEAARNGQFISTDVINAVKELVNKPAVNESVNKDAVFILRIASQRNEILDNQTLEKLSALLRRNDLELEIKKNITATILFSADVSVLPEGIVSNLLEALDCSDNPNNAEINESIVHFLKKIVRDTKNQPLFECLYTPNNVLKYLSILQKYDQIQVQDSFVKDSLLALLKQIKVQISNPELQKEVDALIGVEPDENVLKDLKEKLNKSDVKTKTSALNELKQMESKVPSSILDSIGSYIFDFSMSDDDGLSFGRLASDTLLKIIKTNQNLSENVVENLIRALYEHPDDFVRENALLILKYIAEHQSSQEICDKINPLIAMENNCTMKDLSLHEYSKFERLTYNCLKALHLKLGMKQMNSVSQSNDILHYFSRQSALPSSLISSILTNLVHQLNELDEKNAVDTIIEIVDKNRINSNDINCITQILYTQLSKSNCKSSTIKIIQHLAYREILPQDTNILGSLETDEVLLKLGSIIEEGRDDDEKQYNTIYTLGYLANSKRKLPEVVIKALEEVSQRTQDSLILSKIARIFGYIHRDTEKHPHDLIYFPSKILDDKLKNFVEQENKEKVINGLKKLSYSQSLITFSTLLSSKTKDFQTLSDYPPEMWSRELLCNELLCNMDIIKQRDEVEKFYLNLYVFEESLNFKMYSEKRDRILELLIEKKIKHQLTLAQINELLIILKLGYNYAIDWLTPEMRDDWVKNIKYLWLFTSFKKLLDEQVFISEISSIAQLLLSDSGTPWSIDAIDKLLKNLRHMQGLEGIINFLKFIEENKVDRWKVNDILKLDLVHHKVNNIRRWQDLIAKDLLYEQLKHLEDGYGCVGVGPKFYSSSHPHLNPCSVLVDKAIKLLDAHWSLQYVNTLMDKLLKDQNISQNLENVGKMFSVLYEYRLTIDDIKEIQFDSINSTLWVDKVHKKAIYKHFDLKHNEKDLDTLLKEIEENNYTNESFSSLLNNERLRNKFYNVMKAYNKKSTLCKNEEKIIKDWSEDNISSWTKEIRKQDKNSNSVEEILAVIKRAIYLSYEFEPRTIQIIAVLIMLEKSNEEGLLAQIATGEGKSITIVILATIKALQGELVDIVTSSPLLAKRDAEKHAKFYNLFDLKVSENSDDYYNYDGLKKCYADDIQIVYGDASNFQFDILREEYSLLGTRGCRSFNTVIIDEVDSLLIDNSSKIAMLANNIPGIDNLEPILFDIWQHLERIDRGFLFLNGELHWTSKEFELIDGVVNFINNYVNTETKILHVTNPYEFTFDQIKTFIEKRISISKEDLKEEVNGFVKDELGIPYSLIANIELVKEQIAQEIDKDNEMFYHSDDSVNINNGKITEHVEKVEQIKGHSKTKFICDYIKKSIQSIPIDDKDNPLIKVFSELKDFLEKEKVEDDNIKSTIHKELDRLTKLENIELVKSKIYEIDKKFCNLDGKLYWRKNDNCEMTSKDNLIEVKDRSQFIVDRLKEYCKNKENSQNNELKRLSKYLIDRLPKITPRRPLPNHLRDFVMTQLPKWIENAIAAKRVYKEGQHYIIVKDINGVQSITPVDFENTGIIQKCTTWGNGLHQFLQIKHQLKITSENLTTNFLSNMEYFSRYIERDKANSIVSNKIYGVTGTLGSREAQQLLEKVYSVNFAKIPCFKPKKFLELSGIIAESEEEWMKEIRTHVVQEITAKRAVLVICETIAQAEKVHKELREEYKDKVRLYTRSDNDERGAVSTIVEAREIIVATNLAGRGTDIHISKTIEENGGLHVCVTFLPSNLRVEEQAFGRTARQGQCGTAQLILNRESIRKRLGSCNEIRHVEEIKKLRDQVETAYLNRFKNQELEQIRTKDKLFTKFCDLLKEIRVNDNSSSSLSSSMERFNISAKYYVEQTHRKYQLESVVERWGIWLKGVDQEPISQNRPADFGFKCHDVTRDGNCFYYALEHQLTQQEFNVPNRVNDHHYLKQIALEHIETQKLLYDKFTGDWQSFIERHKEKNAWADEIIIQALSRVLNMNIIIVRDDGSEPNIFRRKEALYSVFLFYQNQAHYLSLLPSADLIGRQDINKYINKADIDLIDVAPITLTRSKPDSVTNKFLPRSERDRPLNIWDKFKDFREQILRDYKDNQVIKNPYYRIAFGNDLIAYANSWKSMGARIIEVVHKTSNFYEEAIKEFDKAAELDPIYAYNARYNKAYATIRRGFELVTQNQNIETSSHRSFVTGPYEYKENAKQDMLNAAETINNHIMPQLIGMQIGLSLSKIKVGSSSNDYTDLDRQLINKIDMIQLQLNSIQQAIHAIERSQKLIDITIHETESDRASISCSNRNSCESISFIKLTKTDALKQVTTNGKTFIAGFRDLIVSRDMNVTIQDQPSKTIQKGSESCKIDIIFEKMNWKKIMELLSLTSSKDCKDEVNTIGAIGKTISETAKLAEGLADGKRLLNITAHEWSTEEVFKEIEGDLKSVQDHCNIDLVFHNIDKAGLCKIDQKDTFKQRLGTTIVTFSDAASKKHVRLMWTKAIERVKENKEIPFSIIFTKLRKTDMKQLIQDVSGVVYDVGPEDTYLRANSLRIDVIFNGISYREATDLAGKIKATFTLNFFDLTKTQAKWIVHTKKKHIVDSIINFKDLTCKDAQDIISNADRSEEGFNIDLKPIGKIFLTYHPMRTELEEFKCNGLRWLFDLHEKGPIPKVTMITVALLGFAQLGGAVLLYLQLGAVSDLAIQLTLGGIGDLFSLIKIARSRNFDWKNYWSWKAVDYTIFIAKEGWTALTEVEKTANVGTKGAQLSKIVLENIGEECVMSGIHKVVDKRKTLEKIILNWMNITDEIIKDVYPVNIPSSCRLSDIRLSISEYIKQEIKSILYKFPADKSINSKDLQNHIEQIAQKVISSIHYQYIEAATSIVNEILDKKIEDSSKSKHPFDIALVPGKLANIKKTFNDKFTRELEELEKHLTCPKVPDQQHNKKVIVQSPDIPHGPLGNNTSLNTESTERQGNQNKDSEKVKYSTNIPKSCSDIDKYSTETDDGFALDELCEKISYMMVDQIWIAIQGQIERLIANHATNSPIRSHLETEWINPIRYQRMDLQGKRSYYTIDEEALDTHLHDTAKQTSLKLKTHIKSITSKGGYNILLLKALSESICRPIEVYIDCKRYYTVGDELKEESIKLAYTKPTTNSEGHWDNMGGNVHQASSKNYLFDAAASQTEHNADELLQRTANEMLDKIDTYVKLMPAIDRLLSSGGATRKLEGDEPLQNFSKFLLTELLPRGKKRLLVAPDGL</sequence>
<dbReference type="GO" id="GO:0005524">
    <property type="term" value="F:ATP binding"/>
    <property type="evidence" value="ECO:0007669"/>
    <property type="project" value="UniProtKB-KW"/>
</dbReference>
<dbReference type="SUPFAM" id="SSF52540">
    <property type="entry name" value="P-loop containing nucleoside triphosphate hydrolases"/>
    <property type="match status" value="2"/>
</dbReference>
<dbReference type="Pfam" id="PF02338">
    <property type="entry name" value="OTU"/>
    <property type="match status" value="1"/>
</dbReference>
<dbReference type="EMBL" id="CAJOBP010002428">
    <property type="protein sequence ID" value="CAF4354264.1"/>
    <property type="molecule type" value="Genomic_DNA"/>
</dbReference>
<proteinExistence type="predicted"/>
<keyword evidence="4" id="KW-0067">ATP-binding</keyword>
<keyword evidence="3" id="KW-0547">Nucleotide-binding</keyword>
<feature type="region of interest" description="Disordered" evidence="9">
    <location>
        <begin position="1"/>
        <end position="25"/>
    </location>
</feature>
<evidence type="ECO:0000313" key="14">
    <source>
        <dbReference type="EMBL" id="CAF3078007.1"/>
    </source>
</evidence>
<protein>
    <submittedName>
        <fullName evidence="15">Uncharacterized protein</fullName>
    </submittedName>
</protein>
<keyword evidence="5" id="KW-0653">Protein transport</keyword>
<feature type="compositionally biased region" description="Polar residues" evidence="9">
    <location>
        <begin position="12"/>
        <end position="25"/>
    </location>
</feature>
<dbReference type="PANTHER" id="PTHR30612:SF0">
    <property type="entry name" value="CHLOROPLAST PROTEIN-TRANSPORTING ATPASE"/>
    <property type="match status" value="1"/>
</dbReference>
<dbReference type="GO" id="GO:0006605">
    <property type="term" value="P:protein targeting"/>
    <property type="evidence" value="ECO:0007669"/>
    <property type="project" value="InterPro"/>
</dbReference>
<feature type="compositionally biased region" description="Basic and acidic residues" evidence="9">
    <location>
        <begin position="1"/>
        <end position="11"/>
    </location>
</feature>
<dbReference type="Gene3D" id="3.90.70.80">
    <property type="match status" value="1"/>
</dbReference>
<dbReference type="CDD" id="cd22758">
    <property type="entry name" value="OTU_232R-like"/>
    <property type="match status" value="1"/>
</dbReference>
<dbReference type="OrthoDB" id="27934at2759"/>
<gene>
    <name evidence="14" type="ORF">TIS948_LOCUS5484</name>
    <name evidence="15" type="ORF">UJA718_LOCUS16007</name>
</gene>
<dbReference type="Gene3D" id="3.40.50.300">
    <property type="entry name" value="P-loop containing nucleotide triphosphate hydrolases"/>
    <property type="match status" value="2"/>
</dbReference>
<evidence type="ECO:0000256" key="3">
    <source>
        <dbReference type="ARBA" id="ARBA00022741"/>
    </source>
</evidence>
<evidence type="ECO:0000259" key="10">
    <source>
        <dbReference type="PROSITE" id="PS50802"/>
    </source>
</evidence>
<dbReference type="PROSITE" id="PS51194">
    <property type="entry name" value="HELICASE_CTER"/>
    <property type="match status" value="1"/>
</dbReference>
<dbReference type="Pfam" id="PF21090">
    <property type="entry name" value="P-loop_SecA"/>
    <property type="match status" value="1"/>
</dbReference>
<dbReference type="InterPro" id="IPR016024">
    <property type="entry name" value="ARM-type_fold"/>
</dbReference>
<keyword evidence="16" id="KW-1185">Reference proteome</keyword>
<dbReference type="GO" id="GO:0006886">
    <property type="term" value="P:intracellular protein transport"/>
    <property type="evidence" value="ECO:0007669"/>
    <property type="project" value="InterPro"/>
</dbReference>
<dbReference type="InterPro" id="IPR036670">
    <property type="entry name" value="SecA_X-link_sf"/>
</dbReference>
<feature type="region of interest" description="Disordered" evidence="9">
    <location>
        <begin position="4130"/>
        <end position="4166"/>
    </location>
</feature>
<dbReference type="GO" id="GO:0016020">
    <property type="term" value="C:membrane"/>
    <property type="evidence" value="ECO:0007669"/>
    <property type="project" value="InterPro"/>
</dbReference>
<keyword evidence="2" id="KW-0963">Cytoplasm</keyword>
<evidence type="ECO:0000313" key="15">
    <source>
        <dbReference type="EMBL" id="CAF4354264.1"/>
    </source>
</evidence>
<keyword evidence="7" id="KW-0811">Translocation</keyword>